<evidence type="ECO:0000313" key="3">
    <source>
        <dbReference type="Proteomes" id="UP000299102"/>
    </source>
</evidence>
<reference evidence="2 3" key="1">
    <citation type="journal article" date="2019" name="Commun. Biol.">
        <title>The bagworm genome reveals a unique fibroin gene that provides high tensile strength.</title>
        <authorList>
            <person name="Kono N."/>
            <person name="Nakamura H."/>
            <person name="Ohtoshi R."/>
            <person name="Tomita M."/>
            <person name="Numata K."/>
            <person name="Arakawa K."/>
        </authorList>
    </citation>
    <scope>NUCLEOTIDE SEQUENCE [LARGE SCALE GENOMIC DNA]</scope>
</reference>
<dbReference type="EMBL" id="BGZK01001057">
    <property type="protein sequence ID" value="GBP69949.1"/>
    <property type="molecule type" value="Genomic_DNA"/>
</dbReference>
<dbReference type="Pfam" id="PF00078">
    <property type="entry name" value="RVT_1"/>
    <property type="match status" value="1"/>
</dbReference>
<dbReference type="PANTHER" id="PTHR47027">
    <property type="entry name" value="REVERSE TRANSCRIPTASE DOMAIN-CONTAINING PROTEIN"/>
    <property type="match status" value="1"/>
</dbReference>
<dbReference type="AlphaFoldDB" id="A0A4C1Y5W9"/>
<evidence type="ECO:0000259" key="1">
    <source>
        <dbReference type="PROSITE" id="PS50878"/>
    </source>
</evidence>
<dbReference type="PANTHER" id="PTHR47027:SF29">
    <property type="entry name" value="C2H2-TYPE DOMAIN-CONTAINING PROTEIN"/>
    <property type="match status" value="1"/>
</dbReference>
<dbReference type="STRING" id="151549.A0A4C1Y5W9"/>
<dbReference type="OrthoDB" id="410104at2759"/>
<comment type="caution">
    <text evidence="2">The sequence shown here is derived from an EMBL/GenBank/DDBJ whole genome shotgun (WGS) entry which is preliminary data.</text>
</comment>
<protein>
    <recommendedName>
        <fullName evidence="1">Reverse transcriptase domain-containing protein</fullName>
    </recommendedName>
</protein>
<dbReference type="InterPro" id="IPR000477">
    <property type="entry name" value="RT_dom"/>
</dbReference>
<organism evidence="2 3">
    <name type="scientific">Eumeta variegata</name>
    <name type="common">Bagworm moth</name>
    <name type="synonym">Eumeta japonica</name>
    <dbReference type="NCBI Taxonomy" id="151549"/>
    <lineage>
        <taxon>Eukaryota</taxon>
        <taxon>Metazoa</taxon>
        <taxon>Ecdysozoa</taxon>
        <taxon>Arthropoda</taxon>
        <taxon>Hexapoda</taxon>
        <taxon>Insecta</taxon>
        <taxon>Pterygota</taxon>
        <taxon>Neoptera</taxon>
        <taxon>Endopterygota</taxon>
        <taxon>Lepidoptera</taxon>
        <taxon>Glossata</taxon>
        <taxon>Ditrysia</taxon>
        <taxon>Tineoidea</taxon>
        <taxon>Psychidae</taxon>
        <taxon>Oiketicinae</taxon>
        <taxon>Eumeta</taxon>
    </lineage>
</organism>
<keyword evidence="3" id="KW-1185">Reference proteome</keyword>
<dbReference type="PROSITE" id="PS50878">
    <property type="entry name" value="RT_POL"/>
    <property type="match status" value="1"/>
</dbReference>
<gene>
    <name evidence="2" type="ORF">EVAR_85717_1</name>
</gene>
<evidence type="ECO:0000313" key="2">
    <source>
        <dbReference type="EMBL" id="GBP69949.1"/>
    </source>
</evidence>
<dbReference type="Proteomes" id="UP000299102">
    <property type="component" value="Unassembled WGS sequence"/>
</dbReference>
<sequence length="204" mass="24024">MRQRIHRKYIRILKNIDGKSTAQIKLERTGVKFPIEKGVRQGDPIATKIFSAVLERIRRLDWDNYGLNVNGVELNHLRFVDDFILFSKGPKILEKILQQLSDKSANADLSMNITKTKIMSNSSQKEDIKNGIESSVLGVKRRDRIQLKSITGKTKFEKVQTVCRKLKWRWAGHMMKEKKEKWTKTITKWHPRENRKREGRQVKR</sequence>
<feature type="domain" description="Reverse transcriptase" evidence="1">
    <location>
        <begin position="1"/>
        <end position="175"/>
    </location>
</feature>
<accession>A0A4C1Y5W9</accession>
<proteinExistence type="predicted"/>
<name>A0A4C1Y5W9_EUMVA</name>